<dbReference type="Pfam" id="PF02518">
    <property type="entry name" value="HATPase_c"/>
    <property type="match status" value="1"/>
</dbReference>
<evidence type="ECO:0000256" key="7">
    <source>
        <dbReference type="SAM" id="Coils"/>
    </source>
</evidence>
<dbReference type="Proteomes" id="UP001517247">
    <property type="component" value="Unassembled WGS sequence"/>
</dbReference>
<dbReference type="InterPro" id="IPR003661">
    <property type="entry name" value="HisK_dim/P_dom"/>
</dbReference>
<feature type="transmembrane region" description="Helical" evidence="8">
    <location>
        <begin position="259"/>
        <end position="277"/>
    </location>
</feature>
<evidence type="ECO:0000313" key="12">
    <source>
        <dbReference type="Proteomes" id="UP001517247"/>
    </source>
</evidence>
<feature type="chain" id="PRO_5047110764" description="histidine kinase" evidence="9">
    <location>
        <begin position="33"/>
        <end position="668"/>
    </location>
</feature>
<dbReference type="Gene3D" id="2.60.40.2380">
    <property type="match status" value="1"/>
</dbReference>
<dbReference type="Pfam" id="PF00512">
    <property type="entry name" value="HisKA"/>
    <property type="match status" value="1"/>
</dbReference>
<dbReference type="SUPFAM" id="SSF55874">
    <property type="entry name" value="ATPase domain of HSP90 chaperone/DNA topoisomerase II/histidine kinase"/>
    <property type="match status" value="1"/>
</dbReference>
<dbReference type="PANTHER" id="PTHR45453:SF1">
    <property type="entry name" value="PHOSPHATE REGULON SENSOR PROTEIN PHOR"/>
    <property type="match status" value="1"/>
</dbReference>
<dbReference type="Gene3D" id="3.30.565.10">
    <property type="entry name" value="Histidine kinase-like ATPase, C-terminal domain"/>
    <property type="match status" value="1"/>
</dbReference>
<dbReference type="CDD" id="cd00075">
    <property type="entry name" value="HATPase"/>
    <property type="match status" value="1"/>
</dbReference>
<proteinExistence type="predicted"/>
<comment type="caution">
    <text evidence="11">The sequence shown here is derived from an EMBL/GenBank/DDBJ whole genome shotgun (WGS) entry which is preliminary data.</text>
</comment>
<feature type="signal peptide" evidence="9">
    <location>
        <begin position="1"/>
        <end position="32"/>
    </location>
</feature>
<feature type="domain" description="Histidine kinase" evidence="10">
    <location>
        <begin position="452"/>
        <end position="667"/>
    </location>
</feature>
<keyword evidence="8" id="KW-1133">Transmembrane helix</keyword>
<feature type="transmembrane region" description="Helical" evidence="8">
    <location>
        <begin position="372"/>
        <end position="392"/>
    </location>
</feature>
<dbReference type="InterPro" id="IPR003594">
    <property type="entry name" value="HATPase_dom"/>
</dbReference>
<keyword evidence="7" id="KW-0175">Coiled coil</keyword>
<keyword evidence="4" id="KW-0808">Transferase</keyword>
<dbReference type="RefSeq" id="WP_138721152.1">
    <property type="nucleotide sequence ID" value="NZ_SSHJ02000001.1"/>
</dbReference>
<organism evidence="11 12">
    <name type="scientific">Pedobacter ureilyticus</name>
    <dbReference type="NCBI Taxonomy" id="1393051"/>
    <lineage>
        <taxon>Bacteria</taxon>
        <taxon>Pseudomonadati</taxon>
        <taxon>Bacteroidota</taxon>
        <taxon>Sphingobacteriia</taxon>
        <taxon>Sphingobacteriales</taxon>
        <taxon>Sphingobacteriaceae</taxon>
        <taxon>Pedobacter</taxon>
    </lineage>
</organism>
<sequence>MRRTLKRNCFQLKVHYFSVVSIFLFVFSSAFCQGQAVNDFSYKNIGEQLHYLEDKSGKLALSDIKALNDTAFSKGKQEILNFGNTSSAWWIKIRYAARPHLPVYLIIDAPNIEYIDAFVTDRSDNTVNFETGCLRIGKPNVLIRNNFLLNLPIAAKAEEKTIYLRLKTNNILLAPIKLATAESVMTGQEMKLGIEYIYIGLLIGLLLFNLFLFISIKDVTYLYYVLYVLTLSSYLLIYIRGYGFIFGDELRIILNKHPHVFLSLSVVTSLLFCNRFLHLKRTAPKMIKFFYVIGGFGVVLFFVSITGFKHIAAVIAQLLTVTVAVMAWIAGVLAYRNGHKPAKYYILAWFFIWVTVAIVTLSLAGVVPSNEFTIQLVPIGSTIELLLLSFALGDRYKVIMRAEQQARDENLLLIKTQNQRLEESVNERTLQLNNTINKLEETDAVKNKLFSIIAHDLRSPLNSLLGILSLSDMQLLTPDELRTLLAENKKTVESINNTLNNLLHWAQSQMKGSVTEMQNFELKTSLDELLLLYLPLAKKKSICLEQHIERNGMVYADRNQINLVLRNLIDNAIKFTPLSGKISFVIQSTNEGVRFVVENEIANELQIDMDNIVGEKMAISTPGTQNEHGVGLGLLLCKEYVKNNGGTFHADLIGNKIKFSFVLPKEKN</sequence>
<dbReference type="SMART" id="SM00388">
    <property type="entry name" value="HisKA"/>
    <property type="match status" value="1"/>
</dbReference>
<keyword evidence="3" id="KW-0597">Phosphoprotein</keyword>
<protein>
    <recommendedName>
        <fullName evidence="2">histidine kinase</fullName>
        <ecNumber evidence="2">2.7.13.3</ecNumber>
    </recommendedName>
</protein>
<dbReference type="CDD" id="cd00082">
    <property type="entry name" value="HisKA"/>
    <property type="match status" value="1"/>
</dbReference>
<feature type="transmembrane region" description="Helical" evidence="8">
    <location>
        <begin position="314"/>
        <end position="335"/>
    </location>
</feature>
<dbReference type="PROSITE" id="PS50109">
    <property type="entry name" value="HIS_KIN"/>
    <property type="match status" value="1"/>
</dbReference>
<evidence type="ECO:0000256" key="9">
    <source>
        <dbReference type="SAM" id="SignalP"/>
    </source>
</evidence>
<evidence type="ECO:0000259" key="10">
    <source>
        <dbReference type="PROSITE" id="PS50109"/>
    </source>
</evidence>
<feature type="transmembrane region" description="Helical" evidence="8">
    <location>
        <begin position="196"/>
        <end position="214"/>
    </location>
</feature>
<dbReference type="InterPro" id="IPR011622">
    <property type="entry name" value="7TMR_DISM_rcpt_extracell_dom2"/>
</dbReference>
<keyword evidence="8" id="KW-0472">Membrane</keyword>
<evidence type="ECO:0000256" key="3">
    <source>
        <dbReference type="ARBA" id="ARBA00022553"/>
    </source>
</evidence>
<keyword evidence="9" id="KW-0732">Signal</keyword>
<keyword evidence="12" id="KW-1185">Reference proteome</keyword>
<evidence type="ECO:0000256" key="2">
    <source>
        <dbReference type="ARBA" id="ARBA00012438"/>
    </source>
</evidence>
<evidence type="ECO:0000256" key="4">
    <source>
        <dbReference type="ARBA" id="ARBA00022679"/>
    </source>
</evidence>
<evidence type="ECO:0000256" key="1">
    <source>
        <dbReference type="ARBA" id="ARBA00000085"/>
    </source>
</evidence>
<feature type="transmembrane region" description="Helical" evidence="8">
    <location>
        <begin position="221"/>
        <end position="239"/>
    </location>
</feature>
<feature type="coiled-coil region" evidence="7">
    <location>
        <begin position="399"/>
        <end position="442"/>
    </location>
</feature>
<evidence type="ECO:0000256" key="8">
    <source>
        <dbReference type="SAM" id="Phobius"/>
    </source>
</evidence>
<dbReference type="Gene3D" id="1.10.287.130">
    <property type="match status" value="1"/>
</dbReference>
<gene>
    <name evidence="11" type="ORF">E6A44_000145</name>
</gene>
<dbReference type="EMBL" id="SSHJ02000001">
    <property type="protein sequence ID" value="MFN0253961.1"/>
    <property type="molecule type" value="Genomic_DNA"/>
</dbReference>
<dbReference type="InterPro" id="IPR036097">
    <property type="entry name" value="HisK_dim/P_sf"/>
</dbReference>
<keyword evidence="6" id="KW-0902">Two-component regulatory system</keyword>
<evidence type="ECO:0000256" key="6">
    <source>
        <dbReference type="ARBA" id="ARBA00023012"/>
    </source>
</evidence>
<dbReference type="SMART" id="SM00387">
    <property type="entry name" value="HATPase_c"/>
    <property type="match status" value="1"/>
</dbReference>
<dbReference type="PANTHER" id="PTHR45453">
    <property type="entry name" value="PHOSPHATE REGULON SENSOR PROTEIN PHOR"/>
    <property type="match status" value="1"/>
</dbReference>
<accession>A0ABW9J099</accession>
<feature type="transmembrane region" description="Helical" evidence="8">
    <location>
        <begin position="347"/>
        <end position="366"/>
    </location>
</feature>
<keyword evidence="5" id="KW-0418">Kinase</keyword>
<dbReference type="InterPro" id="IPR050351">
    <property type="entry name" value="BphY/WalK/GraS-like"/>
</dbReference>
<keyword evidence="8" id="KW-0812">Transmembrane</keyword>
<dbReference type="Pfam" id="PF07696">
    <property type="entry name" value="7TMR-DISMED2"/>
    <property type="match status" value="1"/>
</dbReference>
<dbReference type="SUPFAM" id="SSF47384">
    <property type="entry name" value="Homodimeric domain of signal transducing histidine kinase"/>
    <property type="match status" value="1"/>
</dbReference>
<dbReference type="InterPro" id="IPR036890">
    <property type="entry name" value="HATPase_C_sf"/>
</dbReference>
<evidence type="ECO:0000313" key="11">
    <source>
        <dbReference type="EMBL" id="MFN0253961.1"/>
    </source>
</evidence>
<dbReference type="InterPro" id="IPR005467">
    <property type="entry name" value="His_kinase_dom"/>
</dbReference>
<reference evidence="11 12" key="1">
    <citation type="submission" date="2024-12" db="EMBL/GenBank/DDBJ databases">
        <authorList>
            <person name="Hu S."/>
        </authorList>
    </citation>
    <scope>NUCLEOTIDE SEQUENCE [LARGE SCALE GENOMIC DNA]</scope>
    <source>
        <strain evidence="11 12">THG-T11</strain>
    </source>
</reference>
<name>A0ABW9J099_9SPHI</name>
<comment type="catalytic activity">
    <reaction evidence="1">
        <text>ATP + protein L-histidine = ADP + protein N-phospho-L-histidine.</text>
        <dbReference type="EC" id="2.7.13.3"/>
    </reaction>
</comment>
<dbReference type="InterPro" id="IPR011623">
    <property type="entry name" value="7TMR_DISM_rcpt_extracell_dom1"/>
</dbReference>
<evidence type="ECO:0000256" key="5">
    <source>
        <dbReference type="ARBA" id="ARBA00022777"/>
    </source>
</evidence>
<dbReference type="EC" id="2.7.13.3" evidence="2"/>
<feature type="transmembrane region" description="Helical" evidence="8">
    <location>
        <begin position="289"/>
        <end position="308"/>
    </location>
</feature>
<dbReference type="Pfam" id="PF07695">
    <property type="entry name" value="7TMR-DISM_7TM"/>
    <property type="match status" value="1"/>
</dbReference>